<dbReference type="InterPro" id="IPR013766">
    <property type="entry name" value="Thioredoxin_domain"/>
</dbReference>
<dbReference type="InterPro" id="IPR045035">
    <property type="entry name" value="YSL-like"/>
</dbReference>
<sequence>MMREKAENMVREEGEDFEENGETEEAALERAFDEIEVPPWQKQITIRAMVTSLILSAVFNVIVCKLNLSTGVIPSLNVAAGLLGFAAVKAWTVMIEKCGLLKQPFTRQENTVIQTCVVASSGIAFSSGTASYLLGMSPLTASQADSGNTPINVKTLSLGWITGFLFLVSFVGLFSIVPLRRLMILKYKLTYPSGTATAYLINSFHTPKGAKLAKKQVWVLFKSFVGSFTWAFFQWFFTAADNCGFSSFPTFGLKAFSQRFYFDFSATYVGVGMICPYMVNVSLLIGAIISWGLMWPAIESKKGIWFRADLPGSSLHGIQGYRVFLAIATILGDGLFQVVYMVTLTVKSFVQQSLHKNDNINLDEGDVVEDYNEKKRTAYFLKDQIPNTTAIGGYIVLALISTFVVPQIFHQLKWYQILVAYIIAPVLAFCNAYGCGLSDWSLASNYGKIAILVFSSWVGLEHGGVLAGLASCGVMMSIVSTASDLMQDFKTGYLTLSSPRSMFVSQVLGTAMGCVLSPLVFWFFYKAYSVGDPNGAYPAPYALLYRGIALLGVEGFSALPHNCLMLAIVCFLVSVAINVLIVVLKRYETKYRIYRFIPSPMCMAIPFYLGGYFAIDMCIGSVLLFAWQLKNKKQADELSPAVASGLICGDSLWGVPAAILALAGVSPPICMKFLSASANKRMCVCMTDLSRCGLLLLAAAAISLFSSHTVYCDGSGDADVQWQILTKLNYSSQIRLHPRLILLVTVPWSGESRSLMKGLAQAVANDEMGLGTLKLMVLYKNVERTLADALGATDGITVFYYHTSLSYRYGGRLRVQSILVSVHYVVQLSPDEKPLKTLTTAEELSVFLHSTDKAVILFDLCGWTPRLLATNESTIGNDPEEGLINRPGKGFFGADAEIENNVVEEKDNRKDMEDGMPSCGSDVGFSGTSWLNQFSTVNNSLSKEVQNVTVSAGESCSLFELQQYKVSFQKFIEVAREFFLPPEKYRYAVIHERSLLPLLNIEEPIHGFVFVQFAGCPSCSQVLKEVDDLKAILQSQPSTVSEVGDDGIDAALPTKRPSMLLFIDRSSNSVEIRRESQEALNAVRELAEHTHGQDIKRPDKTLDTYKHPKLQHFALSEKNILQDKMSITIMNEGQQVTLENLVSNLQGLMSVQEILTYALKKKAERKLSSLAKDVGFQLLSKDFAIEVVESQPSHNEDQSNLVSGETHVEDGQEGVGIHKQIPADESDRRLNVISSPSDVECTVSEDKEDDSCTFSSVVPNQGDADESDKRPNVIFSPSDVEYIVSEGKEDDDSNILSSVEPEQGDADDSDRKPNEVFSPSDVEYIVSEGKEDDNGNILSSVEPDQGDDSLSITAGRAQGWNVGETAHSGMEDNEQNTKFNISFFFLDGQYRLLETLTGGLKVPSVVIVDPISENHYLLDDQSVLSYSVLSLFVNDFLAGKLHPHRQSSDTVPSPRGAQRPPFVNQDFHETDSIPLVTTHTFSELVLGNNSDPRNSASPWDRNVLVLFSNNWCGFCQRMEFVVREVYKSVKSYAYMKTNRRKVKSVLEAEHTHDVVLKLPLIYMMDCTRNDCGFIIRPILQREVYPLLLLFPAGRKNETVSYEGDSIVSDIIKFLAAHGSHVMDLITNQDFLQDHKSVKEELETRSLHHEVLVRDLVQNAAVKYKIDAQLPSKLQEKPELSVGCVLRATEKLLDVHPFDESKILIVKVDERTGFRGLIINKHISWDSLEELGEGSFEYLKEAPLSFGGPVMMRGMPLSALTHKFIEGRSVEVMPNVYLMDQVATPSLVEDIRGGNQSVGDFWFFLGYSSWGWEQLFTEIAQGAWNVSKGDVEQLEWPWL</sequence>
<comment type="similarity">
    <text evidence="2">Belongs to the YSL (TC 2.A.67.2) family.</text>
</comment>
<feature type="transmembrane region" description="Helical" evidence="8">
    <location>
        <begin position="319"/>
        <end position="340"/>
    </location>
</feature>
<feature type="region of interest" description="Disordered" evidence="7">
    <location>
        <begin position="1"/>
        <end position="22"/>
    </location>
</feature>
<feature type="domain" description="Thioredoxin" evidence="9">
    <location>
        <begin position="1453"/>
        <end position="1619"/>
    </location>
</feature>
<feature type="transmembrane region" description="Helical" evidence="8">
    <location>
        <begin position="417"/>
        <end position="443"/>
    </location>
</feature>
<feature type="transmembrane region" description="Helical" evidence="8">
    <location>
        <begin position="116"/>
        <end position="137"/>
    </location>
</feature>
<dbReference type="InterPro" id="IPR003774">
    <property type="entry name" value="AlgH-like"/>
</dbReference>
<feature type="transmembrane region" description="Helical" evidence="8">
    <location>
        <begin position="463"/>
        <end position="482"/>
    </location>
</feature>
<dbReference type="EMBL" id="PNBA02000003">
    <property type="protein sequence ID" value="KAG6429375.1"/>
    <property type="molecule type" value="Genomic_DNA"/>
</dbReference>
<comment type="caution">
    <text evidence="10">The sequence shown here is derived from an EMBL/GenBank/DDBJ whole genome shotgun (WGS) entry which is preliminary data.</text>
</comment>
<feature type="transmembrane region" description="Helical" evidence="8">
    <location>
        <begin position="217"/>
        <end position="237"/>
    </location>
</feature>
<keyword evidence="5 8" id="KW-1133">Transmembrane helix</keyword>
<dbReference type="SUPFAM" id="SSF52833">
    <property type="entry name" value="Thioredoxin-like"/>
    <property type="match status" value="1"/>
</dbReference>
<dbReference type="GO" id="GO:0035673">
    <property type="term" value="F:oligopeptide transmembrane transporter activity"/>
    <property type="evidence" value="ECO:0007669"/>
    <property type="project" value="InterPro"/>
</dbReference>
<evidence type="ECO:0000256" key="8">
    <source>
        <dbReference type="SAM" id="Phobius"/>
    </source>
</evidence>
<evidence type="ECO:0000256" key="1">
    <source>
        <dbReference type="ARBA" id="ARBA00004141"/>
    </source>
</evidence>
<dbReference type="Pfam" id="PF03169">
    <property type="entry name" value="OPT"/>
    <property type="match status" value="1"/>
</dbReference>
<feature type="transmembrane region" description="Helical" evidence="8">
    <location>
        <begin position="75"/>
        <end position="95"/>
    </location>
</feature>
<evidence type="ECO:0000259" key="9">
    <source>
        <dbReference type="PROSITE" id="PS51352"/>
    </source>
</evidence>
<feature type="region of interest" description="Disordered" evidence="7">
    <location>
        <begin position="1206"/>
        <end position="1350"/>
    </location>
</feature>
<evidence type="ECO:0000256" key="6">
    <source>
        <dbReference type="ARBA" id="ARBA00023136"/>
    </source>
</evidence>
<name>A0A8X8YAB6_SALSN</name>
<gene>
    <name evidence="10" type="ORF">SASPL_107425</name>
</gene>
<dbReference type="PANTHER" id="PTHR31645:SF20">
    <property type="entry name" value="METAL-NICOTIANAMINE TRANSPORTER YSL7"/>
    <property type="match status" value="1"/>
</dbReference>
<reference evidence="10" key="2">
    <citation type="submission" date="2020-08" db="EMBL/GenBank/DDBJ databases">
        <title>Plant Genome Project.</title>
        <authorList>
            <person name="Zhang R.-G."/>
        </authorList>
    </citation>
    <scope>NUCLEOTIDE SEQUENCE</scope>
    <source>
        <strain evidence="10">Huo1</strain>
        <tissue evidence="10">Leaf</tissue>
    </source>
</reference>
<feature type="compositionally biased region" description="Basic and acidic residues" evidence="7">
    <location>
        <begin position="1221"/>
        <end position="1230"/>
    </location>
</feature>
<feature type="transmembrane region" description="Helical" evidence="8">
    <location>
        <begin position="692"/>
        <end position="711"/>
    </location>
</feature>
<keyword evidence="3" id="KW-0813">Transport</keyword>
<reference evidence="10" key="1">
    <citation type="submission" date="2018-01" db="EMBL/GenBank/DDBJ databases">
        <authorList>
            <person name="Mao J.F."/>
        </authorList>
    </citation>
    <scope>NUCLEOTIDE SEQUENCE</scope>
    <source>
        <strain evidence="10">Huo1</strain>
        <tissue evidence="10">Leaf</tissue>
    </source>
</reference>
<dbReference type="Gene3D" id="3.40.30.10">
    <property type="entry name" value="Glutaredoxin"/>
    <property type="match status" value="2"/>
</dbReference>
<dbReference type="SUPFAM" id="SSF143456">
    <property type="entry name" value="VC0467-like"/>
    <property type="match status" value="1"/>
</dbReference>
<protein>
    <recommendedName>
        <fullName evidence="9">Thioredoxin domain-containing protein</fullName>
    </recommendedName>
</protein>
<dbReference type="PANTHER" id="PTHR31645">
    <property type="entry name" value="OLIGOPEPTIDE TRANSPORTER YGL114W-RELATED"/>
    <property type="match status" value="1"/>
</dbReference>
<feature type="transmembrane region" description="Helical" evidence="8">
    <location>
        <begin position="652"/>
        <end position="671"/>
    </location>
</feature>
<feature type="transmembrane region" description="Helical" evidence="8">
    <location>
        <begin position="44"/>
        <end position="63"/>
    </location>
</feature>
<evidence type="ECO:0000256" key="5">
    <source>
        <dbReference type="ARBA" id="ARBA00022989"/>
    </source>
</evidence>
<dbReference type="InterPro" id="IPR004813">
    <property type="entry name" value="OPT"/>
</dbReference>
<evidence type="ECO:0000256" key="4">
    <source>
        <dbReference type="ARBA" id="ARBA00022692"/>
    </source>
</evidence>
<keyword evidence="11" id="KW-1185">Reference proteome</keyword>
<evidence type="ECO:0000256" key="7">
    <source>
        <dbReference type="SAM" id="MobiDB-lite"/>
    </source>
</evidence>
<feature type="compositionally biased region" description="Acidic residues" evidence="7">
    <location>
        <begin position="13"/>
        <end position="22"/>
    </location>
</feature>
<dbReference type="PROSITE" id="PS51352">
    <property type="entry name" value="THIOREDOXIN_2"/>
    <property type="match status" value="1"/>
</dbReference>
<feature type="transmembrane region" description="Helical" evidence="8">
    <location>
        <begin position="605"/>
        <end position="627"/>
    </location>
</feature>
<dbReference type="InterPro" id="IPR036249">
    <property type="entry name" value="Thioredoxin-like_sf"/>
</dbReference>
<organism evidence="10">
    <name type="scientific">Salvia splendens</name>
    <name type="common">Scarlet sage</name>
    <dbReference type="NCBI Taxonomy" id="180675"/>
    <lineage>
        <taxon>Eukaryota</taxon>
        <taxon>Viridiplantae</taxon>
        <taxon>Streptophyta</taxon>
        <taxon>Embryophyta</taxon>
        <taxon>Tracheophyta</taxon>
        <taxon>Spermatophyta</taxon>
        <taxon>Magnoliopsida</taxon>
        <taxon>eudicotyledons</taxon>
        <taxon>Gunneridae</taxon>
        <taxon>Pentapetalae</taxon>
        <taxon>asterids</taxon>
        <taxon>lamiids</taxon>
        <taxon>Lamiales</taxon>
        <taxon>Lamiaceae</taxon>
        <taxon>Nepetoideae</taxon>
        <taxon>Mentheae</taxon>
        <taxon>Salviinae</taxon>
        <taxon>Salvia</taxon>
        <taxon>Salvia subgen. Calosphace</taxon>
        <taxon>core Calosphace</taxon>
    </lineage>
</organism>
<feature type="transmembrane region" description="Helical" evidence="8">
    <location>
        <begin position="503"/>
        <end position="525"/>
    </location>
</feature>
<dbReference type="Proteomes" id="UP000298416">
    <property type="component" value="Unassembled WGS sequence"/>
</dbReference>
<dbReference type="GO" id="GO:0016020">
    <property type="term" value="C:membrane"/>
    <property type="evidence" value="ECO:0007669"/>
    <property type="project" value="UniProtKB-SubCell"/>
</dbReference>
<comment type="subcellular location">
    <subcellularLocation>
        <location evidence="1">Membrane</location>
        <topology evidence="1">Multi-pass membrane protein</topology>
    </subcellularLocation>
</comment>
<evidence type="ECO:0000256" key="2">
    <source>
        <dbReference type="ARBA" id="ARBA00010276"/>
    </source>
</evidence>
<evidence type="ECO:0000313" key="11">
    <source>
        <dbReference type="Proteomes" id="UP000298416"/>
    </source>
</evidence>
<dbReference type="Gene3D" id="3.40.1740.10">
    <property type="entry name" value="VC0467-like"/>
    <property type="match status" value="1"/>
</dbReference>
<evidence type="ECO:0000313" key="10">
    <source>
        <dbReference type="EMBL" id="KAG6429375.1"/>
    </source>
</evidence>
<feature type="compositionally biased region" description="Basic and acidic residues" evidence="7">
    <location>
        <begin position="1"/>
        <end position="12"/>
    </location>
</feature>
<evidence type="ECO:0000256" key="3">
    <source>
        <dbReference type="ARBA" id="ARBA00022448"/>
    </source>
</evidence>
<feature type="transmembrane region" description="Helical" evidence="8">
    <location>
        <begin position="385"/>
        <end position="405"/>
    </location>
</feature>
<accession>A0A8X8YAB6</accession>
<feature type="transmembrane region" description="Helical" evidence="8">
    <location>
        <begin position="277"/>
        <end position="298"/>
    </location>
</feature>
<proteinExistence type="inferred from homology"/>
<dbReference type="NCBIfam" id="TIGR00728">
    <property type="entry name" value="OPT_sfam"/>
    <property type="match status" value="1"/>
</dbReference>
<keyword evidence="6 8" id="KW-0472">Membrane</keyword>
<keyword evidence="4 8" id="KW-0812">Transmembrane</keyword>
<dbReference type="Pfam" id="PF02622">
    <property type="entry name" value="DUF179"/>
    <property type="match status" value="1"/>
</dbReference>
<feature type="transmembrane region" description="Helical" evidence="8">
    <location>
        <begin position="157"/>
        <end position="179"/>
    </location>
</feature>
<feature type="transmembrane region" description="Helical" evidence="8">
    <location>
        <begin position="564"/>
        <end position="584"/>
    </location>
</feature>